<dbReference type="NCBIfam" id="NF033577">
    <property type="entry name" value="transpos_IS481"/>
    <property type="match status" value="1"/>
</dbReference>
<dbReference type="Gene3D" id="3.30.420.10">
    <property type="entry name" value="Ribonuclease H-like superfamily/Ribonuclease H"/>
    <property type="match status" value="1"/>
</dbReference>
<reference evidence="3" key="1">
    <citation type="journal article" date="2020" name="Sci. Rep.">
        <title>Plasmid diversity among genetically related Klebsiella pneumoniae blaKPC-2 and blaKPC-3 isolates collected in the Dutch national surveillance.</title>
        <authorList>
            <consortium name="Dutch CPE surveillance Study Group"/>
            <person name="Hendrickx A.P.A."/>
            <person name="Landman F."/>
            <person name="de Haan A."/>
            <person name="Borst D."/>
            <person name="Witteveen S."/>
            <person name="van Santen-Verheuvel M.G."/>
            <person name="van der Heide H.G.J."/>
            <person name="Schouls L.M."/>
        </authorList>
    </citation>
    <scope>NUCLEOTIDE SEQUENCE</scope>
    <source>
        <strain evidence="3">RIVM_C014947</strain>
    </source>
</reference>
<gene>
    <name evidence="3" type="ORF">PMIDBGBA_05645</name>
</gene>
<dbReference type="PANTHER" id="PTHR35333:SF3">
    <property type="entry name" value="BETA-LACTAMASE-TYPE TRANSPEPTIDASE FOLD CONTAINING PROTEIN"/>
    <property type="match status" value="1"/>
</dbReference>
<protein>
    <recommendedName>
        <fullName evidence="2">Integrase catalytic domain-containing protein</fullName>
    </recommendedName>
</protein>
<dbReference type="GO" id="GO:0003676">
    <property type="term" value="F:nucleic acid binding"/>
    <property type="evidence" value="ECO:0007669"/>
    <property type="project" value="InterPro"/>
</dbReference>
<dbReference type="Pfam" id="PF00144">
    <property type="entry name" value="Beta-lactamase"/>
    <property type="match status" value="1"/>
</dbReference>
<dbReference type="GO" id="GO:0008800">
    <property type="term" value="F:beta-lactamase activity"/>
    <property type="evidence" value="ECO:0007669"/>
    <property type="project" value="InterPro"/>
</dbReference>
<dbReference type="InterPro" id="IPR000871">
    <property type="entry name" value="Beta-lactam_class-A"/>
</dbReference>
<keyword evidence="3" id="KW-0614">Plasmid</keyword>
<evidence type="ECO:0000313" key="3">
    <source>
        <dbReference type="EMBL" id="QOQ32215.1"/>
    </source>
</evidence>
<dbReference type="PANTHER" id="PTHR35333">
    <property type="entry name" value="BETA-LACTAMASE"/>
    <property type="match status" value="1"/>
</dbReference>
<accession>A0A7M1I116</accession>
<name>A0A7M1I116_KLEPN</name>
<dbReference type="EMBL" id="MT560066">
    <property type="protein sequence ID" value="QOQ32215.1"/>
    <property type="molecule type" value="Genomic_DNA"/>
</dbReference>
<dbReference type="AlphaFoldDB" id="A0A7M1I116"/>
<dbReference type="SUPFAM" id="SSF53098">
    <property type="entry name" value="Ribonuclease H-like"/>
    <property type="match status" value="1"/>
</dbReference>
<dbReference type="GO" id="GO:0046677">
    <property type="term" value="P:response to antibiotic"/>
    <property type="evidence" value="ECO:0007669"/>
    <property type="project" value="InterPro"/>
</dbReference>
<dbReference type="InterPro" id="IPR001466">
    <property type="entry name" value="Beta-lactam-related"/>
</dbReference>
<keyword evidence="1" id="KW-0378">Hydrolase</keyword>
<sequence>MTQALHSQARTTHLIREEIRNSTLPQAELARMYNVTRQTIRKWQNRESPEDKSHAPNKMYTTLTPEQELIVVELRKTLLLPTDDLLAVTREFINPAVSRAGLGRCLRRHGVSDLRNLVEQEGTAPATKKTFKDYEPGFVHIDIKYLPQMPDETARRYLFVAIDRATRWVFIELYADQTDGSSGDFLNKVQQACPVKIVKLLTDNGSQFTDRFTAGGKKKEPSGTHVFDRLCKQLGIEHRLIPPRHPQTNGMVERFNGRISDIVNQTRFGSAAELESTLRNYVKIYNHSIPQRALQHKTPVQALKEWHEKRPELFRKRVYNQPGLDILHNMGDHVTRLDRWEPELNEAIPNDERDTTMPAAMATTLRKLLTGELLTLASRQQLIDWMEADKVTGPLLRSALPAGWFIADKSGAGERGSRGIIAALGPDGKPSRIVVIYTTGSQATMDERNRQIAEIGASLIKHW</sequence>
<dbReference type="PRINTS" id="PR00118">
    <property type="entry name" value="BLACTAMASEA"/>
</dbReference>
<feature type="domain" description="Integrase catalytic" evidence="2">
    <location>
        <begin position="121"/>
        <end position="307"/>
    </location>
</feature>
<dbReference type="Pfam" id="PF13683">
    <property type="entry name" value="rve_3"/>
    <property type="match status" value="1"/>
</dbReference>
<dbReference type="InterPro" id="IPR036397">
    <property type="entry name" value="RNaseH_sf"/>
</dbReference>
<geneLocation type="plasmid" evidence="3">
    <name>pRIVM_C014947_3</name>
</geneLocation>
<dbReference type="GO" id="GO:0015074">
    <property type="term" value="P:DNA integration"/>
    <property type="evidence" value="ECO:0007669"/>
    <property type="project" value="InterPro"/>
</dbReference>
<dbReference type="PROSITE" id="PS50994">
    <property type="entry name" value="INTEGRASE"/>
    <property type="match status" value="1"/>
</dbReference>
<evidence type="ECO:0000256" key="1">
    <source>
        <dbReference type="ARBA" id="ARBA00022801"/>
    </source>
</evidence>
<dbReference type="SUPFAM" id="SSF56601">
    <property type="entry name" value="beta-lactamase/transpeptidase-like"/>
    <property type="match status" value="1"/>
</dbReference>
<dbReference type="Gene3D" id="3.40.710.10">
    <property type="entry name" value="DD-peptidase/beta-lactamase superfamily"/>
    <property type="match status" value="1"/>
</dbReference>
<dbReference type="InterPro" id="IPR047656">
    <property type="entry name" value="IS481-like_transpos"/>
</dbReference>
<dbReference type="InterPro" id="IPR012338">
    <property type="entry name" value="Beta-lactam/transpept-like"/>
</dbReference>
<dbReference type="InterPro" id="IPR012337">
    <property type="entry name" value="RNaseH-like_sf"/>
</dbReference>
<organism evidence="3">
    <name type="scientific">Klebsiella pneumoniae</name>
    <dbReference type="NCBI Taxonomy" id="573"/>
    <lineage>
        <taxon>Bacteria</taxon>
        <taxon>Pseudomonadati</taxon>
        <taxon>Pseudomonadota</taxon>
        <taxon>Gammaproteobacteria</taxon>
        <taxon>Enterobacterales</taxon>
        <taxon>Enterobacteriaceae</taxon>
        <taxon>Klebsiella/Raoultella group</taxon>
        <taxon>Klebsiella</taxon>
        <taxon>Klebsiella pneumoniae complex</taxon>
    </lineage>
</organism>
<dbReference type="InterPro" id="IPR001584">
    <property type="entry name" value="Integrase_cat-core"/>
</dbReference>
<dbReference type="GO" id="GO:0030655">
    <property type="term" value="P:beta-lactam antibiotic catabolic process"/>
    <property type="evidence" value="ECO:0007669"/>
    <property type="project" value="InterPro"/>
</dbReference>
<evidence type="ECO:0000259" key="2">
    <source>
        <dbReference type="PROSITE" id="PS50994"/>
    </source>
</evidence>
<proteinExistence type="predicted"/>